<evidence type="ECO:0000313" key="2">
    <source>
        <dbReference type="Proteomes" id="UP000619376"/>
    </source>
</evidence>
<comment type="caution">
    <text evidence="1">The sequence shown here is derived from an EMBL/GenBank/DDBJ whole genome shotgun (WGS) entry which is preliminary data.</text>
</comment>
<protein>
    <submittedName>
        <fullName evidence="1">Uncharacterized protein</fullName>
    </submittedName>
</protein>
<sequence length="70" mass="7521">MCSAKPPKIRGEMSDTMRCVFRATVAVRVLDRVVTVILSGWAGQRGRVPARRVGREGGLPVQLGAGAEQD</sequence>
<keyword evidence="2" id="KW-1185">Reference proteome</keyword>
<dbReference type="EMBL" id="BNAJ01000008">
    <property type="protein sequence ID" value="GHF52640.1"/>
    <property type="molecule type" value="Genomic_DNA"/>
</dbReference>
<gene>
    <name evidence="1" type="ORF">GCM10017781_31260</name>
</gene>
<proteinExistence type="predicted"/>
<reference evidence="2" key="1">
    <citation type="journal article" date="2019" name="Int. J. Syst. Evol. Microbiol.">
        <title>The Global Catalogue of Microorganisms (GCM) 10K type strain sequencing project: providing services to taxonomists for standard genome sequencing and annotation.</title>
        <authorList>
            <consortium name="The Broad Institute Genomics Platform"/>
            <consortium name="The Broad Institute Genome Sequencing Center for Infectious Disease"/>
            <person name="Wu L."/>
            <person name="Ma J."/>
        </authorList>
    </citation>
    <scope>NUCLEOTIDE SEQUENCE [LARGE SCALE GENOMIC DNA]</scope>
    <source>
        <strain evidence="2">CGMCC 1.18437</strain>
    </source>
</reference>
<evidence type="ECO:0000313" key="1">
    <source>
        <dbReference type="EMBL" id="GHF52640.1"/>
    </source>
</evidence>
<accession>A0ABQ3JRT5</accession>
<dbReference type="Proteomes" id="UP000619376">
    <property type="component" value="Unassembled WGS sequence"/>
</dbReference>
<organism evidence="1 2">
    <name type="scientific">Deinococcus metalli</name>
    <dbReference type="NCBI Taxonomy" id="1141878"/>
    <lineage>
        <taxon>Bacteria</taxon>
        <taxon>Thermotogati</taxon>
        <taxon>Deinococcota</taxon>
        <taxon>Deinococci</taxon>
        <taxon>Deinococcales</taxon>
        <taxon>Deinococcaceae</taxon>
        <taxon>Deinococcus</taxon>
    </lineage>
</organism>
<name>A0ABQ3JRT5_9DEIO</name>